<sequence length="141" mass="13710">MAPPAARRGNAGLAVALGVVTTLVAAGVYGAVLKAVDGASIGYAALAVGALIGAVLGKVGGRSAALPVVGAVLGLAGLYLGQVFGVALITADILHISVLETASSQFGLVHAAWKAYLGPIDVVFYLLAGAGGFQVTKKLGG</sequence>
<dbReference type="Proteomes" id="UP000829494">
    <property type="component" value="Chromosome"/>
</dbReference>
<gene>
    <name evidence="2" type="ORF">SRIMR7_22685</name>
</gene>
<keyword evidence="1" id="KW-0812">Transmembrane</keyword>
<proteinExistence type="predicted"/>
<accession>A0ABY3Z4C0</accession>
<protein>
    <submittedName>
        <fullName evidence="2">Uncharacterized protein</fullName>
    </submittedName>
</protein>
<dbReference type="EMBL" id="CP094298">
    <property type="protein sequence ID" value="UNZ04963.1"/>
    <property type="molecule type" value="Genomic_DNA"/>
</dbReference>
<organism evidence="2 3">
    <name type="scientific">Streptomyces rimosus subsp. rimosus</name>
    <dbReference type="NCBI Taxonomy" id="132474"/>
    <lineage>
        <taxon>Bacteria</taxon>
        <taxon>Bacillati</taxon>
        <taxon>Actinomycetota</taxon>
        <taxon>Actinomycetes</taxon>
        <taxon>Kitasatosporales</taxon>
        <taxon>Streptomycetaceae</taxon>
        <taxon>Streptomyces</taxon>
    </lineage>
</organism>
<name>A0ABY3Z4C0_STRRM</name>
<evidence type="ECO:0000256" key="1">
    <source>
        <dbReference type="SAM" id="Phobius"/>
    </source>
</evidence>
<feature type="transmembrane region" description="Helical" evidence="1">
    <location>
        <begin position="116"/>
        <end position="135"/>
    </location>
</feature>
<keyword evidence="1" id="KW-0472">Membrane</keyword>
<evidence type="ECO:0000313" key="3">
    <source>
        <dbReference type="Proteomes" id="UP000829494"/>
    </source>
</evidence>
<feature type="transmembrane region" description="Helical" evidence="1">
    <location>
        <begin position="38"/>
        <end position="56"/>
    </location>
</feature>
<keyword evidence="1" id="KW-1133">Transmembrane helix</keyword>
<keyword evidence="3" id="KW-1185">Reference proteome</keyword>
<feature type="transmembrane region" description="Helical" evidence="1">
    <location>
        <begin position="68"/>
        <end position="96"/>
    </location>
</feature>
<reference evidence="2 3" key="1">
    <citation type="submission" date="2022-03" db="EMBL/GenBank/DDBJ databases">
        <title>Complete genome of Streptomyces rimosus ssp. rimosus R7 (=ATCC 10970).</title>
        <authorList>
            <person name="Beganovic S."/>
            <person name="Ruckert C."/>
            <person name="Busche T."/>
            <person name="Kalinowski J."/>
            <person name="Wittmann C."/>
        </authorList>
    </citation>
    <scope>NUCLEOTIDE SEQUENCE [LARGE SCALE GENOMIC DNA]</scope>
    <source>
        <strain evidence="2 3">R7</strain>
    </source>
</reference>
<evidence type="ECO:0000313" key="2">
    <source>
        <dbReference type="EMBL" id="UNZ04963.1"/>
    </source>
</evidence>
<feature type="transmembrane region" description="Helical" evidence="1">
    <location>
        <begin position="12"/>
        <end position="32"/>
    </location>
</feature>